<gene>
    <name evidence="2" type="ORF">FYJ39_06205</name>
</gene>
<feature type="signal peptide" evidence="1">
    <location>
        <begin position="1"/>
        <end position="23"/>
    </location>
</feature>
<proteinExistence type="predicted"/>
<dbReference type="EMBL" id="VUMD01000004">
    <property type="protein sequence ID" value="MSS36171.1"/>
    <property type="molecule type" value="Genomic_DNA"/>
</dbReference>
<protein>
    <submittedName>
        <fullName evidence="2">Uncharacterized protein</fullName>
    </submittedName>
</protein>
<keyword evidence="1" id="KW-0732">Signal</keyword>
<dbReference type="Proteomes" id="UP000429958">
    <property type="component" value="Unassembled WGS sequence"/>
</dbReference>
<keyword evidence="3" id="KW-1185">Reference proteome</keyword>
<accession>A0A7X2NK39</accession>
<reference evidence="2 3" key="1">
    <citation type="submission" date="2019-08" db="EMBL/GenBank/DDBJ databases">
        <title>In-depth cultivation of the pig gut microbiome towards novel bacterial diversity and tailored functional studies.</title>
        <authorList>
            <person name="Wylensek D."/>
            <person name="Hitch T.C.A."/>
            <person name="Clavel T."/>
        </authorList>
    </citation>
    <scope>NUCLEOTIDE SEQUENCE [LARGE SCALE GENOMIC DNA]</scope>
    <source>
        <strain evidence="2 3">WCA-389-WT-23D1</strain>
    </source>
</reference>
<feature type="chain" id="PRO_5031195222" evidence="1">
    <location>
        <begin position="24"/>
        <end position="219"/>
    </location>
</feature>
<comment type="caution">
    <text evidence="2">The sequence shown here is derived from an EMBL/GenBank/DDBJ whole genome shotgun (WGS) entry which is preliminary data.</text>
</comment>
<dbReference type="AlphaFoldDB" id="A0A7X2NK39"/>
<name>A0A7X2NK39_9CLOT</name>
<evidence type="ECO:0000256" key="1">
    <source>
        <dbReference type="SAM" id="SignalP"/>
    </source>
</evidence>
<sequence>MKKFLSIILSLTMIFSLSSTAFAVEAGNNYDHISSSQAQPFNPYSSPDSYIEYLESFDGAYSVFLSQFKALTLEKQQKVLDVLENGGPLDVKLSATTVNDFPQTRSSTSQRSVNYDADFQLFGITFVTIRLEGRFTHSGSIVKSVEYKNAYIVKNWVPLSGFERTSLDAYVSNRKFYASAAFTAYVGAKIGDNIIGVTPRTFYINYNCDGTGQGTGSAW</sequence>
<dbReference type="RefSeq" id="WP_154471655.1">
    <property type="nucleotide sequence ID" value="NZ_VUMD01000004.1"/>
</dbReference>
<evidence type="ECO:0000313" key="2">
    <source>
        <dbReference type="EMBL" id="MSS36171.1"/>
    </source>
</evidence>
<evidence type="ECO:0000313" key="3">
    <source>
        <dbReference type="Proteomes" id="UP000429958"/>
    </source>
</evidence>
<organism evidence="2 3">
    <name type="scientific">Clostridium porci</name>
    <dbReference type="NCBI Taxonomy" id="2605778"/>
    <lineage>
        <taxon>Bacteria</taxon>
        <taxon>Bacillati</taxon>
        <taxon>Bacillota</taxon>
        <taxon>Clostridia</taxon>
        <taxon>Eubacteriales</taxon>
        <taxon>Clostridiaceae</taxon>
        <taxon>Clostridium</taxon>
    </lineage>
</organism>